<evidence type="ECO:0000256" key="3">
    <source>
        <dbReference type="RuleBase" id="RU361153"/>
    </source>
</evidence>
<protein>
    <submittedName>
        <fullName evidence="6">Cellulase family glycosylhydrolase</fullName>
    </submittedName>
</protein>
<evidence type="ECO:0000313" key="6">
    <source>
        <dbReference type="EMBL" id="QPG71004.1"/>
    </source>
</evidence>
<feature type="compositionally biased region" description="Low complexity" evidence="4">
    <location>
        <begin position="395"/>
        <end position="459"/>
    </location>
</feature>
<dbReference type="InterPro" id="IPR001547">
    <property type="entry name" value="Glyco_hydro_5"/>
</dbReference>
<reference evidence="7" key="1">
    <citation type="submission" date="2018-01" db="EMBL/GenBank/DDBJ databases">
        <title>Comparative genomics of Mycobacterium mucogenicum and Mycobacterium neoaurum clade members emphasizing tRNA and non-coding RNA.</title>
        <authorList>
            <person name="Behra P.R.K."/>
            <person name="Pettersson B.M.F."/>
            <person name="Das S."/>
            <person name="Dasgupta S."/>
            <person name="Kirsebom L.A."/>
        </authorList>
    </citation>
    <scope>NUCLEOTIDE SEQUENCE</scope>
    <source>
        <strain evidence="7">DSM 44124</strain>
    </source>
</reference>
<dbReference type="Gene3D" id="3.20.20.80">
    <property type="entry name" value="Glycosidases"/>
    <property type="match status" value="1"/>
</dbReference>
<evidence type="ECO:0000256" key="1">
    <source>
        <dbReference type="ARBA" id="ARBA00022801"/>
    </source>
</evidence>
<dbReference type="KEGG" id="mmuc:C1S78_008705"/>
<accession>A0A8H2PFE1</accession>
<dbReference type="Pfam" id="PF00150">
    <property type="entry name" value="Cellulase"/>
    <property type="match status" value="1"/>
</dbReference>
<dbReference type="PANTHER" id="PTHR12631:SF10">
    <property type="entry name" value="BETA-XYLOSIDASE-LIKE PROTEIN-RELATED"/>
    <property type="match status" value="1"/>
</dbReference>
<keyword evidence="1 3" id="KW-0378">Hydrolase</keyword>
<dbReference type="InterPro" id="IPR051923">
    <property type="entry name" value="Glycosyl_Hydrolase_39"/>
</dbReference>
<feature type="region of interest" description="Disordered" evidence="4">
    <location>
        <begin position="395"/>
        <end position="497"/>
    </location>
</feature>
<sequence>MKTGVKVAISAALPVGVAGLIFASVGTGPGPVPYLLSAAITESNTTVGFADSDIIGMSTADINKTLDEMQSLGVQNVRILLPWNNIEPAPGYWNWSTVDTLVNAAAERNMGILGVLNATPAWAVQPGYPAVAAPPADNAQYAQFVGAVAERYAGKVSAYEVWNEPNAAPSWYPTPDPAAYTRLLQAAYPAIKAADPNATVIGGVVGWVTDTPGLAINAASYVQGMYDNGAQGYFDALSFHPYQYQVPFGNGTPYGPMAPINQLATIHQEMVAAGDGSKQIWATEYGEPTSVVDNNTQAAFISNFLNSWSSINYTGPMFIYTTRDRNTGSTSDQDTLGVFQTDWTPKPAANVIAQWTATHAQKPIGAPAPTTVPSPTAAMTTLSATTNTLAGQALSTTTDTTASGTTAAAKTTDTTASVTAAPVTAAASTAPASSTATPKALAPTASATTADTAAPVASTQAKPSQPAPKTKSAPTNSAPKNTGPRNTGPKTAGSTNK</sequence>
<keyword evidence="8" id="KW-1185">Reference proteome</keyword>
<feature type="compositionally biased region" description="Polar residues" evidence="4">
    <location>
        <begin position="472"/>
        <end position="497"/>
    </location>
</feature>
<keyword evidence="2 3" id="KW-0326">Glycosidase</keyword>
<feature type="domain" description="Glycoside hydrolase family 5" evidence="5">
    <location>
        <begin position="61"/>
        <end position="288"/>
    </location>
</feature>
<evidence type="ECO:0000313" key="7">
    <source>
        <dbReference type="EMBL" id="TLH52426.1"/>
    </source>
</evidence>
<dbReference type="EMBL" id="POTL01000001">
    <property type="protein sequence ID" value="TLH52426.1"/>
    <property type="molecule type" value="Genomic_DNA"/>
</dbReference>
<dbReference type="AlphaFoldDB" id="A0A8H2PFE1"/>
<organism evidence="7">
    <name type="scientific">Mycolicibacterium mucogenicum DSM 44124</name>
    <dbReference type="NCBI Taxonomy" id="1226753"/>
    <lineage>
        <taxon>Bacteria</taxon>
        <taxon>Bacillati</taxon>
        <taxon>Actinomycetota</taxon>
        <taxon>Actinomycetes</taxon>
        <taxon>Mycobacteriales</taxon>
        <taxon>Mycobacteriaceae</taxon>
        <taxon>Mycolicibacterium</taxon>
    </lineage>
</organism>
<dbReference type="GO" id="GO:0000272">
    <property type="term" value="P:polysaccharide catabolic process"/>
    <property type="evidence" value="ECO:0007669"/>
    <property type="project" value="InterPro"/>
</dbReference>
<evidence type="ECO:0000313" key="8">
    <source>
        <dbReference type="Proteomes" id="UP000309231"/>
    </source>
</evidence>
<name>A0A8H2PFE1_MYCMU</name>
<dbReference type="PANTHER" id="PTHR12631">
    <property type="entry name" value="ALPHA-L-IDURONIDASE"/>
    <property type="match status" value="1"/>
</dbReference>
<comment type="similarity">
    <text evidence="3">Belongs to the glycosyl hydrolase 5 (cellulase A) family.</text>
</comment>
<dbReference type="Proteomes" id="UP000309231">
    <property type="component" value="Chromosome"/>
</dbReference>
<gene>
    <name evidence="6" type="ORF">C1S78_008705</name>
    <name evidence="7" type="ORF">C1S78_08680</name>
</gene>
<evidence type="ECO:0000256" key="2">
    <source>
        <dbReference type="ARBA" id="ARBA00023295"/>
    </source>
</evidence>
<reference evidence="6 8" key="2">
    <citation type="journal article" date="2019" name="BMC Evol. Biol.">
        <title>Comparative genomics of Mycobacterium mucogenicum and Mycobacterium neoaurum clade members emphasizing tRNA and non-coding RNA.</title>
        <authorList>
            <person name="Behra P.R.K."/>
            <person name="Pettersson B.M.F."/>
            <person name="Das S."/>
            <person name="Dasgupta S."/>
            <person name="Kirsebom L.A."/>
        </authorList>
    </citation>
    <scope>NUCLEOTIDE SEQUENCE [LARGE SCALE GENOMIC DNA]</scope>
    <source>
        <strain evidence="6 8">DSM 44124</strain>
    </source>
</reference>
<evidence type="ECO:0000259" key="5">
    <source>
        <dbReference type="Pfam" id="PF00150"/>
    </source>
</evidence>
<dbReference type="InterPro" id="IPR017853">
    <property type="entry name" value="GH"/>
</dbReference>
<proteinExistence type="inferred from homology"/>
<evidence type="ECO:0000256" key="4">
    <source>
        <dbReference type="SAM" id="MobiDB-lite"/>
    </source>
</evidence>
<dbReference type="GO" id="GO:0004553">
    <property type="term" value="F:hydrolase activity, hydrolyzing O-glycosyl compounds"/>
    <property type="evidence" value="ECO:0007669"/>
    <property type="project" value="InterPro"/>
</dbReference>
<reference evidence="6 8" key="3">
    <citation type="journal article" date="2019" name="Sci. Rep.">
        <title>Insight into the biology of Mycobacterium mucogenicum and Mycobacterium neoaurum clade members.</title>
        <authorList>
            <person name="Behra P.R.K."/>
            <person name="Pettersson B.M.F."/>
            <person name="Ramesh M."/>
            <person name="Dasgupta S."/>
            <person name="Kirsebom L.A."/>
        </authorList>
    </citation>
    <scope>NUCLEOTIDE SEQUENCE [LARGE SCALE GENOMIC DNA]</scope>
    <source>
        <strain evidence="6 8">DSM 44124</strain>
    </source>
</reference>
<dbReference type="SUPFAM" id="SSF51445">
    <property type="entry name" value="(Trans)glycosidases"/>
    <property type="match status" value="1"/>
</dbReference>
<dbReference type="EMBL" id="CP062008">
    <property type="protein sequence ID" value="QPG71004.1"/>
    <property type="molecule type" value="Genomic_DNA"/>
</dbReference>